<name>A0A2J6SLF5_9HELO</name>
<dbReference type="PANTHER" id="PTHR33112">
    <property type="entry name" value="DOMAIN PROTEIN, PUTATIVE-RELATED"/>
    <property type="match status" value="1"/>
</dbReference>
<dbReference type="OrthoDB" id="2958217at2759"/>
<proteinExistence type="predicted"/>
<sequence>MPVIEPLCDFCIRVPLDPQKLSVTSTFTLGSLSWIKDSRCPFCRVLNLAYYEGYRGRSRISRNTEQIILRWAAASGPGNRGAFFASSWICFAGKSDTNTFVDDAYFLRSLLHSDLDISRIARWISSCETVHSGNCVLKAPKAFRDAFTGLNVMRLIDVYQNCLVEVQDLRQYVALSYIWGAVPNFRLTTSNRNQLLLQGSIDKIWEMIPRTIQDAITLVRKLELRYLWVGALCLLQNDWQDLDRGVNVMDQVYERSWFTIIAACGHDADAGLPGVQERSRKMSKLTLEVNEEVSLGVYTGIDQLVKGTVYNSRAWTFQEHVLCRRALYFVDNKVFFRCSEAEYSESCLDQSRPQRPFVNHSSLLPKAVYMENPAEDYSIFLLYYSMRALTNQGDVLRAMAGIIRRLSEKAKYRFFEGLPTAVLDAFLIFEAHGTNLQRRSGFPSYSWTGWRGRINIDTPSGMNEWLASRTWIIWYKRSPSGITNLVWDPSANESFPIHAKTYHGYRERQHFESLVPLSFATLRTAPTQDLSSSIPASPYPLLQFWTLTVFYRIAEINVFTAKCRLVGEDGINCGNMSLDGSEETTLFDSVEPLETILLSESEGRREYYNVMLLEWNGGVAERRGIGTILQSAINNSFSPGPLWKEILLG</sequence>
<dbReference type="Proteomes" id="UP000235371">
    <property type="component" value="Unassembled WGS sequence"/>
</dbReference>
<organism evidence="2 3">
    <name type="scientific">Hyaloscypha bicolor E</name>
    <dbReference type="NCBI Taxonomy" id="1095630"/>
    <lineage>
        <taxon>Eukaryota</taxon>
        <taxon>Fungi</taxon>
        <taxon>Dikarya</taxon>
        <taxon>Ascomycota</taxon>
        <taxon>Pezizomycotina</taxon>
        <taxon>Leotiomycetes</taxon>
        <taxon>Helotiales</taxon>
        <taxon>Hyaloscyphaceae</taxon>
        <taxon>Hyaloscypha</taxon>
        <taxon>Hyaloscypha bicolor</taxon>
    </lineage>
</organism>
<dbReference type="GeneID" id="36586781"/>
<dbReference type="InterPro" id="IPR010730">
    <property type="entry name" value="HET"/>
</dbReference>
<keyword evidence="3" id="KW-1185">Reference proteome</keyword>
<dbReference type="RefSeq" id="XP_024728500.1">
    <property type="nucleotide sequence ID" value="XM_024878704.1"/>
</dbReference>
<dbReference type="EMBL" id="KZ613912">
    <property type="protein sequence ID" value="PMD51596.1"/>
    <property type="molecule type" value="Genomic_DNA"/>
</dbReference>
<reference evidence="2 3" key="1">
    <citation type="submission" date="2016-04" db="EMBL/GenBank/DDBJ databases">
        <title>A degradative enzymes factory behind the ericoid mycorrhizal symbiosis.</title>
        <authorList>
            <consortium name="DOE Joint Genome Institute"/>
            <person name="Martino E."/>
            <person name="Morin E."/>
            <person name="Grelet G."/>
            <person name="Kuo A."/>
            <person name="Kohler A."/>
            <person name="Daghino S."/>
            <person name="Barry K."/>
            <person name="Choi C."/>
            <person name="Cichocki N."/>
            <person name="Clum A."/>
            <person name="Copeland A."/>
            <person name="Hainaut M."/>
            <person name="Haridas S."/>
            <person name="Labutti K."/>
            <person name="Lindquist E."/>
            <person name="Lipzen A."/>
            <person name="Khouja H.-R."/>
            <person name="Murat C."/>
            <person name="Ohm R."/>
            <person name="Olson A."/>
            <person name="Spatafora J."/>
            <person name="Veneault-Fourrey C."/>
            <person name="Henrissat B."/>
            <person name="Grigoriev I."/>
            <person name="Martin F."/>
            <person name="Perotto S."/>
        </authorList>
    </citation>
    <scope>NUCLEOTIDE SEQUENCE [LARGE SCALE GENOMIC DNA]</scope>
    <source>
        <strain evidence="2 3">E</strain>
    </source>
</reference>
<accession>A0A2J6SLF5</accession>
<dbReference type="InParanoid" id="A0A2J6SLF5"/>
<protein>
    <submittedName>
        <fullName evidence="2">HET-domain-containing protein</fullName>
    </submittedName>
</protein>
<evidence type="ECO:0000313" key="3">
    <source>
        <dbReference type="Proteomes" id="UP000235371"/>
    </source>
</evidence>
<dbReference type="AlphaFoldDB" id="A0A2J6SLF5"/>
<gene>
    <name evidence="2" type="ORF">K444DRAFT_601962</name>
</gene>
<evidence type="ECO:0000313" key="2">
    <source>
        <dbReference type="EMBL" id="PMD51596.1"/>
    </source>
</evidence>
<evidence type="ECO:0000259" key="1">
    <source>
        <dbReference type="Pfam" id="PF06985"/>
    </source>
</evidence>
<dbReference type="PANTHER" id="PTHR33112:SF12">
    <property type="entry name" value="HETEROKARYON INCOMPATIBILITY DOMAIN-CONTAINING PROTEIN"/>
    <property type="match status" value="1"/>
</dbReference>
<dbReference type="Pfam" id="PF06985">
    <property type="entry name" value="HET"/>
    <property type="match status" value="1"/>
</dbReference>
<dbReference type="STRING" id="1095630.A0A2J6SLF5"/>
<feature type="domain" description="Heterokaryon incompatibility" evidence="1">
    <location>
        <begin position="172"/>
        <end position="319"/>
    </location>
</feature>